<reference evidence="2 3" key="1">
    <citation type="submission" date="2016-10" db="EMBL/GenBank/DDBJ databases">
        <authorList>
            <person name="de Groot N.N."/>
        </authorList>
    </citation>
    <scope>NUCLEOTIDE SEQUENCE [LARGE SCALE GENOMIC DNA]</scope>
    <source>
        <strain evidence="2 3">DSM 43019</strain>
    </source>
</reference>
<dbReference type="RefSeq" id="WP_093611793.1">
    <property type="nucleotide sequence ID" value="NZ_BOMT01000006.1"/>
</dbReference>
<feature type="transmembrane region" description="Helical" evidence="1">
    <location>
        <begin position="20"/>
        <end position="39"/>
    </location>
</feature>
<dbReference type="Proteomes" id="UP000199645">
    <property type="component" value="Unassembled WGS sequence"/>
</dbReference>
<sequence>MTDTRCRAPLGAGSRLEGRLGWLPSVRAFVLVMALLWLVPLGMAARAHVLGLPVAPHLAGIPAVAVLLSLMAGLIAVADRMARPEADHLRTWVAGRLETTEPKPAQPR</sequence>
<proteinExistence type="predicted"/>
<accession>A0A1I2D0C0</accession>
<evidence type="ECO:0000313" key="3">
    <source>
        <dbReference type="Proteomes" id="UP000199645"/>
    </source>
</evidence>
<keyword evidence="1" id="KW-1133">Transmembrane helix</keyword>
<evidence type="ECO:0000313" key="2">
    <source>
        <dbReference type="EMBL" id="SFE73942.1"/>
    </source>
</evidence>
<dbReference type="STRING" id="35752.SAMN05421541_103317"/>
<gene>
    <name evidence="2" type="ORF">SAMN05421541_103317</name>
</gene>
<name>A0A1I2D0C0_9ACTN</name>
<keyword evidence="1" id="KW-0472">Membrane</keyword>
<dbReference type="EMBL" id="FONV01000003">
    <property type="protein sequence ID" value="SFE73942.1"/>
    <property type="molecule type" value="Genomic_DNA"/>
</dbReference>
<feature type="transmembrane region" description="Helical" evidence="1">
    <location>
        <begin position="59"/>
        <end position="78"/>
    </location>
</feature>
<protein>
    <submittedName>
        <fullName evidence="2">Uncharacterized protein</fullName>
    </submittedName>
</protein>
<organism evidence="2 3">
    <name type="scientific">Actinoplanes philippinensis</name>
    <dbReference type="NCBI Taxonomy" id="35752"/>
    <lineage>
        <taxon>Bacteria</taxon>
        <taxon>Bacillati</taxon>
        <taxon>Actinomycetota</taxon>
        <taxon>Actinomycetes</taxon>
        <taxon>Micromonosporales</taxon>
        <taxon>Micromonosporaceae</taxon>
        <taxon>Actinoplanes</taxon>
    </lineage>
</organism>
<keyword evidence="1" id="KW-0812">Transmembrane</keyword>
<evidence type="ECO:0000256" key="1">
    <source>
        <dbReference type="SAM" id="Phobius"/>
    </source>
</evidence>
<dbReference type="AlphaFoldDB" id="A0A1I2D0C0"/>
<keyword evidence="3" id="KW-1185">Reference proteome</keyword>